<dbReference type="Gene3D" id="3.30.559.30">
    <property type="entry name" value="Nonribosomal peptide synthetase, condensation domain"/>
    <property type="match status" value="1"/>
</dbReference>
<dbReference type="SUPFAM" id="SSF47336">
    <property type="entry name" value="ACP-like"/>
    <property type="match status" value="1"/>
</dbReference>
<evidence type="ECO:0000313" key="7">
    <source>
        <dbReference type="Proteomes" id="UP000010988"/>
    </source>
</evidence>
<dbReference type="GO" id="GO:0031177">
    <property type="term" value="F:phosphopantetheine binding"/>
    <property type="evidence" value="ECO:0007669"/>
    <property type="project" value="InterPro"/>
</dbReference>
<dbReference type="SUPFAM" id="SSF56801">
    <property type="entry name" value="Acetyl-CoA synthetase-like"/>
    <property type="match status" value="1"/>
</dbReference>
<dbReference type="PANTHER" id="PTHR45527:SF1">
    <property type="entry name" value="FATTY ACID SYNTHASE"/>
    <property type="match status" value="1"/>
</dbReference>
<dbReference type="eggNOG" id="COG1020">
    <property type="taxonomic scope" value="Bacteria"/>
</dbReference>
<keyword evidence="7" id="KW-1185">Reference proteome</keyword>
<dbReference type="PROSITE" id="PS00455">
    <property type="entry name" value="AMP_BINDING"/>
    <property type="match status" value="1"/>
</dbReference>
<dbReference type="NCBIfam" id="TIGR01733">
    <property type="entry name" value="AA-adenyl-dom"/>
    <property type="match status" value="1"/>
</dbReference>
<dbReference type="PROSITE" id="PS50075">
    <property type="entry name" value="CARRIER"/>
    <property type="match status" value="1"/>
</dbReference>
<dbReference type="InterPro" id="IPR029058">
    <property type="entry name" value="AB_hydrolase_fold"/>
</dbReference>
<evidence type="ECO:0000256" key="2">
    <source>
        <dbReference type="ARBA" id="ARBA00022450"/>
    </source>
</evidence>
<dbReference type="Pfam" id="PF00975">
    <property type="entry name" value="Thioesterase"/>
    <property type="match status" value="1"/>
</dbReference>
<dbReference type="InterPro" id="IPR045851">
    <property type="entry name" value="AMP-bd_C_sf"/>
</dbReference>
<dbReference type="InterPro" id="IPR010071">
    <property type="entry name" value="AA_adenyl_dom"/>
</dbReference>
<reference evidence="6 7" key="1">
    <citation type="submission" date="2012-12" db="EMBL/GenBank/DDBJ databases">
        <title>Whole genome shotgun sequence of Gordonia aichiensis NBRC 108223.</title>
        <authorList>
            <person name="Isaki-Nakamura S."/>
            <person name="Hosoyama A."/>
            <person name="Tsuchikane K."/>
            <person name="Ando Y."/>
            <person name="Baba S."/>
            <person name="Ohji S."/>
            <person name="Hamada M."/>
            <person name="Tamura T."/>
            <person name="Yamazoe A."/>
            <person name="Yamazaki S."/>
            <person name="Fujita N."/>
        </authorList>
    </citation>
    <scope>NUCLEOTIDE SEQUENCE [LARGE SCALE GENOMIC DNA]</scope>
    <source>
        <strain evidence="6 7">NBRC 108223</strain>
    </source>
</reference>
<dbReference type="InterPro" id="IPR020806">
    <property type="entry name" value="PKS_PP-bd"/>
</dbReference>
<dbReference type="EMBL" id="BANR01000019">
    <property type="protein sequence ID" value="GAC50032.1"/>
    <property type="molecule type" value="Genomic_DNA"/>
</dbReference>
<evidence type="ECO:0000256" key="4">
    <source>
        <dbReference type="SAM" id="MobiDB-lite"/>
    </source>
</evidence>
<dbReference type="InterPro" id="IPR001242">
    <property type="entry name" value="Condensation_dom"/>
</dbReference>
<dbReference type="Gene3D" id="3.30.300.30">
    <property type="match status" value="1"/>
</dbReference>
<dbReference type="STRING" id="1220583.GOACH_19_00360"/>
<keyword evidence="2" id="KW-0596">Phosphopantetheine</keyword>
<evidence type="ECO:0000259" key="5">
    <source>
        <dbReference type="PROSITE" id="PS50075"/>
    </source>
</evidence>
<dbReference type="Gene3D" id="2.30.38.10">
    <property type="entry name" value="Luciferase, Domain 3"/>
    <property type="match status" value="1"/>
</dbReference>
<dbReference type="InterPro" id="IPR023213">
    <property type="entry name" value="CAT-like_dom_sf"/>
</dbReference>
<dbReference type="GO" id="GO:0003824">
    <property type="term" value="F:catalytic activity"/>
    <property type="evidence" value="ECO:0007669"/>
    <property type="project" value="InterPro"/>
</dbReference>
<feature type="domain" description="Carrier" evidence="5">
    <location>
        <begin position="969"/>
        <end position="1043"/>
    </location>
</feature>
<dbReference type="Proteomes" id="UP000010988">
    <property type="component" value="Unassembled WGS sequence"/>
</dbReference>
<sequence length="1311" mass="141064">MTELSNTAWRDGVDGATTDHFDLSAAQSELWLAQHMYPSIPFSIAQYTDLRGPIDVGLLEEATARAGRELQSPQLRFALHGTQPRQFIDDDHDPTFDLVDLTDSADPAHDSQVWMDRDHQSAVDVVGNDINRAVVFRLGPQWHRCYGRIHHIAIDGYGAGQLLARGAQLYSAATQGYSPPPCRAMSLEDVVASDRDYRRSPRFLADRDYWRDNLAGLDRVTRLTDRHAPPSAHPHVSRVRLDSTTMSQLGDVGGRTDAGITEVIVAAVVVYLAQMTGDPDVTLSLPVAARTTAALRRSAGMVSNVVPLRVKGVPAHTVDDLVRQVRVGIIGALRHQLYRHEDLLRDLGAGVAGRSGYGPMINVVSFPDHIEFGEARGRAHLLSAGPVDDLTINCYRFGDGPLNVDFFANPALYDVDDLDRHRRQLLACLSRFLLASGDQRVSTLGSRNPGRAQGAEVSHAQSGGLLPDLLTAGVRSGDRIALRSTERALTYRELDAESSQWARVLIAHGAGPETVVAVMLSRSVESVVALWAVAKAGAVFFPIDPAAPAARMRTLLADSQAQLGVTMGRWRPVPGDDIDWLVLDEERFTSSAEGMSTGPVTDTERLRPLHAAHAAYLIYTSGSTGQPKGVLTTHGGLAALSDDLLDRYHVDEQSVVPQSHSPYCDAAMLEYLSAFASGAQLVVPPPDVVAGESLSQILQQHAVTHLMVTPTVLETLDADRLPALHTVAVGGDSCRPRVAEQWAGRVAMFNSYGPTEATVVVTQTDPLDARSSRVPIGGAVAGVRLYVLDERLNPVEHGARGELYLSGNALARGYLGRPGTTAGSFVANPYGPDGSRLYRTGDVVRELPDGTLEYVGRSDSQISLRGQRIEPSEVEAALVGHPEVDQAVVRMWSSTSLGDRLIGYVVSAHPDGDLDRAAVLAYLRTILPPAMIPAMLVVLPAIPINPSSGKADRSALPDPHTVARPPYRAPTSTTERMVAQGITDITRQVNVGLDDNFFELGGTSLTGVELCRRLSEQTGTMIGISLLFAPTVEALSAAVEAAGSNDVGNADNLAMRTVLPLRGEGSGTPLICVHSAVPLAWCYSGLLRYVGDRPILGLQSPAIGRHGTAQMTVDDLASVYCREIDRLRPVGPVHLLGWSLGGQLAHALAAQLRAEGREVGLVIMLDSVAFAEGVSPPAMPSLRDLVTHLEGNESEIADERPLSLDEAVMLLADSNGPGRGLTGAELSELHQGYVECVSMSVTYRPKQFDGDLVYFSAQRGVTAPLDSTMWRPHVSGDIVEHRVDVTHAQMTNPEALGVIGPLLDAELRRRR</sequence>
<protein>
    <submittedName>
        <fullName evidence="6">Putative non-ribosomal peptide synthetase</fullName>
    </submittedName>
</protein>
<dbReference type="Pfam" id="PF00550">
    <property type="entry name" value="PP-binding"/>
    <property type="match status" value="1"/>
</dbReference>
<organism evidence="6 7">
    <name type="scientific">Gordonia aichiensis NBRC 108223</name>
    <dbReference type="NCBI Taxonomy" id="1220583"/>
    <lineage>
        <taxon>Bacteria</taxon>
        <taxon>Bacillati</taxon>
        <taxon>Actinomycetota</taxon>
        <taxon>Actinomycetes</taxon>
        <taxon>Mycobacteriales</taxon>
        <taxon>Gordoniaceae</taxon>
        <taxon>Gordonia</taxon>
    </lineage>
</organism>
<dbReference type="Gene3D" id="3.40.50.980">
    <property type="match status" value="2"/>
</dbReference>
<dbReference type="PANTHER" id="PTHR45527">
    <property type="entry name" value="NONRIBOSOMAL PEPTIDE SYNTHETASE"/>
    <property type="match status" value="1"/>
</dbReference>
<feature type="region of interest" description="Disordered" evidence="4">
    <location>
        <begin position="949"/>
        <end position="972"/>
    </location>
</feature>
<dbReference type="InterPro" id="IPR009081">
    <property type="entry name" value="PP-bd_ACP"/>
</dbReference>
<dbReference type="RefSeq" id="WP_005177211.1">
    <property type="nucleotide sequence ID" value="NZ_BANR01000019.1"/>
</dbReference>
<dbReference type="GO" id="GO:0043041">
    <property type="term" value="P:amino acid activation for nonribosomal peptide biosynthetic process"/>
    <property type="evidence" value="ECO:0007669"/>
    <property type="project" value="TreeGrafter"/>
</dbReference>
<gene>
    <name evidence="6" type="ORF">GOACH_19_00360</name>
</gene>
<evidence type="ECO:0000256" key="1">
    <source>
        <dbReference type="ARBA" id="ARBA00001957"/>
    </source>
</evidence>
<dbReference type="GO" id="GO:0008610">
    <property type="term" value="P:lipid biosynthetic process"/>
    <property type="evidence" value="ECO:0007669"/>
    <property type="project" value="UniProtKB-ARBA"/>
</dbReference>
<dbReference type="CDD" id="cd05930">
    <property type="entry name" value="A_NRPS"/>
    <property type="match status" value="1"/>
</dbReference>
<dbReference type="Pfam" id="PF13193">
    <property type="entry name" value="AMP-binding_C"/>
    <property type="match status" value="1"/>
</dbReference>
<dbReference type="Pfam" id="PF00501">
    <property type="entry name" value="AMP-binding"/>
    <property type="match status" value="1"/>
</dbReference>
<accession>L7KQ17</accession>
<dbReference type="SMART" id="SM00823">
    <property type="entry name" value="PKS_PP"/>
    <property type="match status" value="1"/>
</dbReference>
<comment type="caution">
    <text evidence="6">The sequence shown here is derived from an EMBL/GenBank/DDBJ whole genome shotgun (WGS) entry which is preliminary data.</text>
</comment>
<dbReference type="InterPro" id="IPR000873">
    <property type="entry name" value="AMP-dep_synth/lig_dom"/>
</dbReference>
<dbReference type="InterPro" id="IPR025110">
    <property type="entry name" value="AMP-bd_C"/>
</dbReference>
<dbReference type="InterPro" id="IPR036736">
    <property type="entry name" value="ACP-like_sf"/>
</dbReference>
<dbReference type="SUPFAM" id="SSF52777">
    <property type="entry name" value="CoA-dependent acyltransferases"/>
    <property type="match status" value="2"/>
</dbReference>
<dbReference type="SUPFAM" id="SSF53474">
    <property type="entry name" value="alpha/beta-Hydrolases"/>
    <property type="match status" value="1"/>
</dbReference>
<proteinExistence type="predicted"/>
<dbReference type="GO" id="GO:0044550">
    <property type="term" value="P:secondary metabolite biosynthetic process"/>
    <property type="evidence" value="ECO:0007669"/>
    <property type="project" value="TreeGrafter"/>
</dbReference>
<dbReference type="Gene3D" id="3.40.50.1820">
    <property type="entry name" value="alpha/beta hydrolase"/>
    <property type="match status" value="1"/>
</dbReference>
<dbReference type="GO" id="GO:0005737">
    <property type="term" value="C:cytoplasm"/>
    <property type="evidence" value="ECO:0007669"/>
    <property type="project" value="TreeGrafter"/>
</dbReference>
<evidence type="ECO:0000313" key="6">
    <source>
        <dbReference type="EMBL" id="GAC50032.1"/>
    </source>
</evidence>
<dbReference type="Gene3D" id="3.30.559.10">
    <property type="entry name" value="Chloramphenicol acetyltransferase-like domain"/>
    <property type="match status" value="1"/>
</dbReference>
<dbReference type="Pfam" id="PF00668">
    <property type="entry name" value="Condensation"/>
    <property type="match status" value="1"/>
</dbReference>
<dbReference type="InterPro" id="IPR020845">
    <property type="entry name" value="AMP-binding_CS"/>
</dbReference>
<dbReference type="UniPathway" id="UPA00011"/>
<dbReference type="InterPro" id="IPR001031">
    <property type="entry name" value="Thioesterase"/>
</dbReference>
<name>L7KQ17_9ACTN</name>
<evidence type="ECO:0000256" key="3">
    <source>
        <dbReference type="ARBA" id="ARBA00022553"/>
    </source>
</evidence>
<comment type="cofactor">
    <cofactor evidence="1">
        <name>pantetheine 4'-phosphate</name>
        <dbReference type="ChEBI" id="CHEBI:47942"/>
    </cofactor>
</comment>
<keyword evidence="3" id="KW-0597">Phosphoprotein</keyword>